<protein>
    <recommendedName>
        <fullName evidence="3">F-box domain-containing protein</fullName>
    </recommendedName>
</protein>
<evidence type="ECO:0000313" key="2">
    <source>
        <dbReference type="Proteomes" id="UP001287356"/>
    </source>
</evidence>
<organism evidence="1 2">
    <name type="scientific">Lasiosphaeria ovina</name>
    <dbReference type="NCBI Taxonomy" id="92902"/>
    <lineage>
        <taxon>Eukaryota</taxon>
        <taxon>Fungi</taxon>
        <taxon>Dikarya</taxon>
        <taxon>Ascomycota</taxon>
        <taxon>Pezizomycotina</taxon>
        <taxon>Sordariomycetes</taxon>
        <taxon>Sordariomycetidae</taxon>
        <taxon>Sordariales</taxon>
        <taxon>Lasiosphaeriaceae</taxon>
        <taxon>Lasiosphaeria</taxon>
    </lineage>
</organism>
<keyword evidence="2" id="KW-1185">Reference proteome</keyword>
<dbReference type="EMBL" id="JAULSN010000007">
    <property type="protein sequence ID" value="KAK3367303.1"/>
    <property type="molecule type" value="Genomic_DNA"/>
</dbReference>
<sequence length="167" mass="19173">MDQFPAEILALIAKLLPLATLQVFRLVSRRLADIAYPLLVQHLSVVSTVECLDEFKHFISQNPETAFYTKTLTIYHGTWPVCTRDAWETHPLLLGGCDRMDVGSQRSHVADQAYQDYEDFVLREGSRKPSDLLTVLQLFPNLKSITLTHIRASHIRPPQYSRLRKKI</sequence>
<dbReference type="Proteomes" id="UP001287356">
    <property type="component" value="Unassembled WGS sequence"/>
</dbReference>
<evidence type="ECO:0008006" key="3">
    <source>
        <dbReference type="Google" id="ProtNLM"/>
    </source>
</evidence>
<reference evidence="1" key="1">
    <citation type="journal article" date="2023" name="Mol. Phylogenet. Evol.">
        <title>Genome-scale phylogeny and comparative genomics of the fungal order Sordariales.</title>
        <authorList>
            <person name="Hensen N."/>
            <person name="Bonometti L."/>
            <person name="Westerberg I."/>
            <person name="Brannstrom I.O."/>
            <person name="Guillou S."/>
            <person name="Cros-Aarteil S."/>
            <person name="Calhoun S."/>
            <person name="Haridas S."/>
            <person name="Kuo A."/>
            <person name="Mondo S."/>
            <person name="Pangilinan J."/>
            <person name="Riley R."/>
            <person name="LaButti K."/>
            <person name="Andreopoulos B."/>
            <person name="Lipzen A."/>
            <person name="Chen C."/>
            <person name="Yan M."/>
            <person name="Daum C."/>
            <person name="Ng V."/>
            <person name="Clum A."/>
            <person name="Steindorff A."/>
            <person name="Ohm R.A."/>
            <person name="Martin F."/>
            <person name="Silar P."/>
            <person name="Natvig D.O."/>
            <person name="Lalanne C."/>
            <person name="Gautier V."/>
            <person name="Ament-Velasquez S.L."/>
            <person name="Kruys A."/>
            <person name="Hutchinson M.I."/>
            <person name="Powell A.J."/>
            <person name="Barry K."/>
            <person name="Miller A.N."/>
            <person name="Grigoriev I.V."/>
            <person name="Debuchy R."/>
            <person name="Gladieux P."/>
            <person name="Hiltunen Thoren M."/>
            <person name="Johannesson H."/>
        </authorList>
    </citation>
    <scope>NUCLEOTIDE SEQUENCE</scope>
    <source>
        <strain evidence="1">CBS 958.72</strain>
    </source>
</reference>
<dbReference type="AlphaFoldDB" id="A0AAE0N227"/>
<evidence type="ECO:0000313" key="1">
    <source>
        <dbReference type="EMBL" id="KAK3367303.1"/>
    </source>
</evidence>
<reference evidence="1" key="2">
    <citation type="submission" date="2023-06" db="EMBL/GenBank/DDBJ databases">
        <authorList>
            <consortium name="Lawrence Berkeley National Laboratory"/>
            <person name="Haridas S."/>
            <person name="Hensen N."/>
            <person name="Bonometti L."/>
            <person name="Westerberg I."/>
            <person name="Brannstrom I.O."/>
            <person name="Guillou S."/>
            <person name="Cros-Aarteil S."/>
            <person name="Calhoun S."/>
            <person name="Kuo A."/>
            <person name="Mondo S."/>
            <person name="Pangilinan J."/>
            <person name="Riley R."/>
            <person name="Labutti K."/>
            <person name="Andreopoulos B."/>
            <person name="Lipzen A."/>
            <person name="Chen C."/>
            <person name="Yanf M."/>
            <person name="Daum C."/>
            <person name="Ng V."/>
            <person name="Clum A."/>
            <person name="Steindorff A."/>
            <person name="Ohm R."/>
            <person name="Martin F."/>
            <person name="Silar P."/>
            <person name="Natvig D."/>
            <person name="Lalanne C."/>
            <person name="Gautier V."/>
            <person name="Ament-Velasquez S.L."/>
            <person name="Kruys A."/>
            <person name="Hutchinson M.I."/>
            <person name="Powell A.J."/>
            <person name="Barry K."/>
            <person name="Miller A.N."/>
            <person name="Grigoriev I.V."/>
            <person name="Debuchy R."/>
            <person name="Gladieux P."/>
            <person name="Thoren M.H."/>
            <person name="Johannesson H."/>
        </authorList>
    </citation>
    <scope>NUCLEOTIDE SEQUENCE</scope>
    <source>
        <strain evidence="1">CBS 958.72</strain>
    </source>
</reference>
<proteinExistence type="predicted"/>
<name>A0AAE0N227_9PEZI</name>
<gene>
    <name evidence="1" type="ORF">B0T24DRAFT_535157</name>
</gene>
<comment type="caution">
    <text evidence="1">The sequence shown here is derived from an EMBL/GenBank/DDBJ whole genome shotgun (WGS) entry which is preliminary data.</text>
</comment>
<accession>A0AAE0N227</accession>